<proteinExistence type="predicted"/>
<keyword evidence="1" id="KW-0433">Leucine-rich repeat</keyword>
<name>A0A0F2MF03_SPOSC</name>
<feature type="compositionally biased region" description="Low complexity" evidence="4">
    <location>
        <begin position="803"/>
        <end position="812"/>
    </location>
</feature>
<dbReference type="InterPro" id="IPR057207">
    <property type="entry name" value="FBXL15_LRR"/>
</dbReference>
<feature type="domain" description="F-box" evidence="5">
    <location>
        <begin position="104"/>
        <end position="147"/>
    </location>
</feature>
<evidence type="ECO:0000259" key="5">
    <source>
        <dbReference type="Pfam" id="PF12937"/>
    </source>
</evidence>
<comment type="caution">
    <text evidence="7">The sequence shown here is derived from an EMBL/GenBank/DDBJ whole genome shotgun (WGS) entry which is preliminary data.</text>
</comment>
<dbReference type="VEuPathDB" id="FungiDB:SPSK_07027"/>
<evidence type="ECO:0000259" key="6">
    <source>
        <dbReference type="Pfam" id="PF25372"/>
    </source>
</evidence>
<feature type="region of interest" description="Disordered" evidence="4">
    <location>
        <begin position="803"/>
        <end position="836"/>
    </location>
</feature>
<accession>A0A0F2MF03</accession>
<keyword evidence="2" id="KW-0677">Repeat</keyword>
<protein>
    <submittedName>
        <fullName evidence="7">F-box and leucine-rich repeat protein GRR1</fullName>
    </submittedName>
</protein>
<dbReference type="SMART" id="SM00367">
    <property type="entry name" value="LRR_CC"/>
    <property type="match status" value="12"/>
</dbReference>
<dbReference type="InterPro" id="IPR036047">
    <property type="entry name" value="F-box-like_dom_sf"/>
</dbReference>
<gene>
    <name evidence="7" type="ORF">SPSK_07027</name>
</gene>
<dbReference type="Gene3D" id="3.80.10.10">
    <property type="entry name" value="Ribonuclease Inhibitor"/>
    <property type="match status" value="2"/>
</dbReference>
<dbReference type="PANTHER" id="PTHR13318">
    <property type="entry name" value="PARTNER OF PAIRED, ISOFORM B-RELATED"/>
    <property type="match status" value="1"/>
</dbReference>
<dbReference type="RefSeq" id="XP_016590330.1">
    <property type="nucleotide sequence ID" value="XM_016733697.1"/>
</dbReference>
<feature type="region of interest" description="Disordered" evidence="4">
    <location>
        <begin position="1"/>
        <end position="73"/>
    </location>
</feature>
<dbReference type="GeneID" id="27668974"/>
<dbReference type="Proteomes" id="UP000033710">
    <property type="component" value="Unassembled WGS sequence"/>
</dbReference>
<feature type="compositionally biased region" description="Low complexity" evidence="4">
    <location>
        <begin position="44"/>
        <end position="58"/>
    </location>
</feature>
<dbReference type="GO" id="GO:0019005">
    <property type="term" value="C:SCF ubiquitin ligase complex"/>
    <property type="evidence" value="ECO:0007669"/>
    <property type="project" value="TreeGrafter"/>
</dbReference>
<evidence type="ECO:0000313" key="7">
    <source>
        <dbReference type="EMBL" id="KJR87654.1"/>
    </source>
</evidence>
<sequence length="836" mass="90668">MASPSLDGGHPSGRASRRQQAPSLDVTAAQSSSQTALMTEESESGTVQESRSSSSTNSPAPNDNEESDFFLAPNDSESSLGVSNLQDMHVVDDGDENVCISPVNRLPNEILISIFAKLGSSADLLHCMLTCKRWARNSVDLLWHRPACTNWGRHKSICQTLGLPNQYFHYKDFIKRLNLASIADKVSDGSVLPLAVCNRIERLTLTNCKSLTDIGLIPLIQDSHHLLALDISGDDQITEATMFAIAEHCRRLQGLNVSSCTKISNEGLIKLAESCKYIKRIKLNDCSQLTDDAVRAFAAHCPNILEIDLHQCRLITNDPVTELLAQGQTLRELRLANCELISDSAFLNLPPERVYEHLRILDLTSCIRLTDQAVDRIITVAPRLRNLVLAKCRNISDSAVNSIARLGKNLHYVHLGHCSQITDVAVKKLVQCCNRIRYIDLGCCVHLTDDSVTRLATLPKLKRIGLVKCSNITDESVNALARANQRHRQRRDMDGNVIDNQYYSHSSLERVHLSYCTSLTIRGIIKLLNSCHRLTHLSLTGVPAFLREDLGRFCRSPPPEFTLHQREVFCVFSGEGVSELREHLNNQPGYAAFRDRPQVVSAIPTHLRTNVDYLAPASNAANGHLLNFDETEADAPTDDDGMDEGSEMVVDVPPPPGGIGPVAGTGTNNASTVPIPPPTTVPYVVSAGNPLPYMPRGYVQLVRFPEDTQAALPQTQPPNAHFPGAIDSAELGLILASDVTVSDRYEAGPSQYPMSVSSSAASVAPVRVPLFQGNALAGPSTVSGQNNTYAWQLPAAVTVHAATGPTGASTAPVMRPSSSQDNGPEPPTGGSNEGGA</sequence>
<feature type="compositionally biased region" description="Polar residues" evidence="4">
    <location>
        <begin position="18"/>
        <end position="37"/>
    </location>
</feature>
<reference evidence="7 8" key="2">
    <citation type="journal article" date="2015" name="Eukaryot. Cell">
        <title>Asexual propagation of a virulent clone complex in a human and feline outbreak of sporotrichosis.</title>
        <authorList>
            <person name="Teixeira Mde M."/>
            <person name="Rodrigues A.M."/>
            <person name="Tsui C.K."/>
            <person name="de Almeida L.G."/>
            <person name="Van Diepeningen A.D."/>
            <person name="van den Ende B.G."/>
            <person name="Fernandes G.F."/>
            <person name="Kano R."/>
            <person name="Hamelin R.C."/>
            <person name="Lopes-Bezerra L.M."/>
            <person name="Vasconcelos A.T."/>
            <person name="de Hoog S."/>
            <person name="de Camargo Z.P."/>
            <person name="Felipe M.S."/>
        </authorList>
    </citation>
    <scope>NUCLEOTIDE SEQUENCE [LARGE SCALE GENOMIC DNA]</scope>
    <source>
        <strain evidence="7 8">1099-18</strain>
    </source>
</reference>
<dbReference type="SUPFAM" id="SSF52047">
    <property type="entry name" value="RNI-like"/>
    <property type="match status" value="1"/>
</dbReference>
<reference evidence="7 8" key="1">
    <citation type="journal article" date="2014" name="BMC Genomics">
        <title>Comparative genomics of the major fungal agents of human and animal Sporotrichosis: Sporothrix schenckii and Sporothrix brasiliensis.</title>
        <authorList>
            <person name="Teixeira M.M."/>
            <person name="de Almeida L.G."/>
            <person name="Kubitschek-Barreira P."/>
            <person name="Alves F.L."/>
            <person name="Kioshima E.S."/>
            <person name="Abadio A.K."/>
            <person name="Fernandes L."/>
            <person name="Derengowski L.S."/>
            <person name="Ferreira K.S."/>
            <person name="Souza R.C."/>
            <person name="Ruiz J.C."/>
            <person name="de Andrade N.C."/>
            <person name="Paes H.C."/>
            <person name="Nicola A.M."/>
            <person name="Albuquerque P."/>
            <person name="Gerber A.L."/>
            <person name="Martins V.P."/>
            <person name="Peconick L.D."/>
            <person name="Neto A.V."/>
            <person name="Chaucanez C.B."/>
            <person name="Silva P.A."/>
            <person name="Cunha O.L."/>
            <person name="de Oliveira F.F."/>
            <person name="dos Santos T.C."/>
            <person name="Barros A.L."/>
            <person name="Soares M.A."/>
            <person name="de Oliveira L.M."/>
            <person name="Marini M.M."/>
            <person name="Villalobos-Duno H."/>
            <person name="Cunha M.M."/>
            <person name="de Hoog S."/>
            <person name="da Silveira J.F."/>
            <person name="Henrissat B."/>
            <person name="Nino-Vega G.A."/>
            <person name="Cisalpino P.S."/>
            <person name="Mora-Montes H.M."/>
            <person name="Almeida S.R."/>
            <person name="Stajich J.E."/>
            <person name="Lopes-Bezerra L.M."/>
            <person name="Vasconcelos A.T."/>
            <person name="Felipe M.S."/>
        </authorList>
    </citation>
    <scope>NUCLEOTIDE SEQUENCE [LARGE SCALE GENOMIC DNA]</scope>
    <source>
        <strain evidence="7 8">1099-18</strain>
    </source>
</reference>
<dbReference type="Pfam" id="PF25372">
    <property type="entry name" value="DUF7885"/>
    <property type="match status" value="1"/>
</dbReference>
<dbReference type="AlphaFoldDB" id="A0A0F2MF03"/>
<evidence type="ECO:0000313" key="8">
    <source>
        <dbReference type="Proteomes" id="UP000033710"/>
    </source>
</evidence>
<dbReference type="GO" id="GO:0031146">
    <property type="term" value="P:SCF-dependent proteasomal ubiquitin-dependent protein catabolic process"/>
    <property type="evidence" value="ECO:0007669"/>
    <property type="project" value="TreeGrafter"/>
</dbReference>
<evidence type="ECO:0000256" key="3">
    <source>
        <dbReference type="ARBA" id="ARBA00022786"/>
    </source>
</evidence>
<dbReference type="EMBL" id="AXCR01000004">
    <property type="protein sequence ID" value="KJR87654.1"/>
    <property type="molecule type" value="Genomic_DNA"/>
</dbReference>
<feature type="domain" description="F-box/LRR-repeat protein 15-like leucin rich repeat" evidence="6">
    <location>
        <begin position="238"/>
        <end position="480"/>
    </location>
</feature>
<evidence type="ECO:0000256" key="1">
    <source>
        <dbReference type="ARBA" id="ARBA00022614"/>
    </source>
</evidence>
<evidence type="ECO:0000256" key="2">
    <source>
        <dbReference type="ARBA" id="ARBA00022737"/>
    </source>
</evidence>
<organism evidence="7 8">
    <name type="scientific">Sporothrix schenckii 1099-18</name>
    <dbReference type="NCBI Taxonomy" id="1397361"/>
    <lineage>
        <taxon>Eukaryota</taxon>
        <taxon>Fungi</taxon>
        <taxon>Dikarya</taxon>
        <taxon>Ascomycota</taxon>
        <taxon>Pezizomycotina</taxon>
        <taxon>Sordariomycetes</taxon>
        <taxon>Sordariomycetidae</taxon>
        <taxon>Ophiostomatales</taxon>
        <taxon>Ophiostomataceae</taxon>
        <taxon>Sporothrix</taxon>
    </lineage>
</organism>
<dbReference type="InterPro" id="IPR001810">
    <property type="entry name" value="F-box_dom"/>
</dbReference>
<dbReference type="InterPro" id="IPR006553">
    <property type="entry name" value="Leu-rich_rpt_Cys-con_subtyp"/>
</dbReference>
<dbReference type="Pfam" id="PF12937">
    <property type="entry name" value="F-box-like"/>
    <property type="match status" value="1"/>
</dbReference>
<dbReference type="KEGG" id="ssck:SPSK_07027"/>
<dbReference type="SUPFAM" id="SSF81383">
    <property type="entry name" value="F-box domain"/>
    <property type="match status" value="1"/>
</dbReference>
<keyword evidence="3" id="KW-0833">Ubl conjugation pathway</keyword>
<evidence type="ECO:0000256" key="4">
    <source>
        <dbReference type="SAM" id="MobiDB-lite"/>
    </source>
</evidence>
<dbReference type="OrthoDB" id="10257471at2759"/>
<dbReference type="FunFam" id="3.80.10.10:FF:000251">
    <property type="entry name" value="Ubiquitin ligase complex F-box protein GRR1"/>
    <property type="match status" value="1"/>
</dbReference>
<dbReference type="InterPro" id="IPR032675">
    <property type="entry name" value="LRR_dom_sf"/>
</dbReference>